<evidence type="ECO:0000256" key="6">
    <source>
        <dbReference type="PIRSR" id="PIRSR601019-1"/>
    </source>
</evidence>
<dbReference type="FunFam" id="3.40.50.300:FF:000051">
    <property type="entry name" value="Guanine nucleotide-binding protein subunit alpha"/>
    <property type="match status" value="1"/>
</dbReference>
<name>A0A8H7RVY2_9FUNG</name>
<dbReference type="GO" id="GO:0005525">
    <property type="term" value="F:GTP binding"/>
    <property type="evidence" value="ECO:0007669"/>
    <property type="project" value="UniProtKB-KW"/>
</dbReference>
<keyword evidence="2 7" id="KW-0479">Metal-binding</keyword>
<dbReference type="GO" id="GO:0001664">
    <property type="term" value="F:G protein-coupled receptor binding"/>
    <property type="evidence" value="ECO:0007669"/>
    <property type="project" value="InterPro"/>
</dbReference>
<evidence type="ECO:0000313" key="9">
    <source>
        <dbReference type="Proteomes" id="UP000646827"/>
    </source>
</evidence>
<dbReference type="GO" id="GO:0000750">
    <property type="term" value="P:pheromone-dependent signal transduction involved in conjugation with cellular fusion"/>
    <property type="evidence" value="ECO:0007669"/>
    <property type="project" value="TreeGrafter"/>
</dbReference>
<dbReference type="CDD" id="cd00066">
    <property type="entry name" value="G-alpha"/>
    <property type="match status" value="1"/>
</dbReference>
<dbReference type="Proteomes" id="UP000646827">
    <property type="component" value="Unassembled WGS sequence"/>
</dbReference>
<dbReference type="InterPro" id="IPR011025">
    <property type="entry name" value="GproteinA_insert"/>
</dbReference>
<proteinExistence type="inferred from homology"/>
<dbReference type="GO" id="GO:0046872">
    <property type="term" value="F:metal ion binding"/>
    <property type="evidence" value="ECO:0007669"/>
    <property type="project" value="UniProtKB-KW"/>
</dbReference>
<dbReference type="PROSITE" id="PS51882">
    <property type="entry name" value="G_ALPHA"/>
    <property type="match status" value="1"/>
</dbReference>
<keyword evidence="5" id="KW-0807">Transducer</keyword>
<evidence type="ECO:0000256" key="2">
    <source>
        <dbReference type="ARBA" id="ARBA00022723"/>
    </source>
</evidence>
<evidence type="ECO:0000256" key="4">
    <source>
        <dbReference type="ARBA" id="ARBA00023134"/>
    </source>
</evidence>
<comment type="similarity">
    <text evidence="1">Belongs to the G-alpha family. G(q) subfamily.</text>
</comment>
<dbReference type="PANTHER" id="PTHR10218:SF242">
    <property type="entry name" value="GUANINE NUCLEOTIDE-BINDING PROTEIN ALPHA-1 SUBUNIT"/>
    <property type="match status" value="1"/>
</dbReference>
<dbReference type="SUPFAM" id="SSF52540">
    <property type="entry name" value="P-loop containing nucleoside triphosphate hydrolases"/>
    <property type="match status" value="1"/>
</dbReference>
<dbReference type="InterPro" id="IPR027417">
    <property type="entry name" value="P-loop_NTPase"/>
</dbReference>
<dbReference type="PRINTS" id="PR00318">
    <property type="entry name" value="GPROTEINA"/>
</dbReference>
<feature type="binding site" evidence="6">
    <location>
        <position position="320"/>
    </location>
    <ligand>
        <name>GTP</name>
        <dbReference type="ChEBI" id="CHEBI:37565"/>
    </ligand>
</feature>
<dbReference type="AlphaFoldDB" id="A0A8H7RVY2"/>
<dbReference type="SUPFAM" id="SSF47895">
    <property type="entry name" value="Transducin (alpha subunit), insertion domain"/>
    <property type="match status" value="1"/>
</dbReference>
<feature type="binding site" evidence="7">
    <location>
        <position position="41"/>
    </location>
    <ligand>
        <name>Mg(2+)</name>
        <dbReference type="ChEBI" id="CHEBI:18420"/>
    </ligand>
</feature>
<organism evidence="8 9">
    <name type="scientific">Circinella minor</name>
    <dbReference type="NCBI Taxonomy" id="1195481"/>
    <lineage>
        <taxon>Eukaryota</taxon>
        <taxon>Fungi</taxon>
        <taxon>Fungi incertae sedis</taxon>
        <taxon>Mucoromycota</taxon>
        <taxon>Mucoromycotina</taxon>
        <taxon>Mucoromycetes</taxon>
        <taxon>Mucorales</taxon>
        <taxon>Lichtheimiaceae</taxon>
        <taxon>Circinella</taxon>
    </lineage>
</organism>
<dbReference type="GO" id="GO:0007186">
    <property type="term" value="P:G protein-coupled receptor signaling pathway"/>
    <property type="evidence" value="ECO:0007669"/>
    <property type="project" value="InterPro"/>
</dbReference>
<dbReference type="OrthoDB" id="5817230at2759"/>
<dbReference type="FunFam" id="3.40.50.300:FF:000692">
    <property type="entry name" value="Guanine nucleotide-binding protein subunit alpha"/>
    <property type="match status" value="1"/>
</dbReference>
<gene>
    <name evidence="8" type="ORF">INT45_008076</name>
</gene>
<protein>
    <recommendedName>
        <fullName evidence="10">Guanine nucleotide-binding protein alpha-2 subunit</fullName>
    </recommendedName>
</protein>
<dbReference type="SMART" id="SM00275">
    <property type="entry name" value="G_alpha"/>
    <property type="match status" value="1"/>
</dbReference>
<evidence type="ECO:0000256" key="7">
    <source>
        <dbReference type="PIRSR" id="PIRSR601019-2"/>
    </source>
</evidence>
<dbReference type="InterPro" id="IPR001019">
    <property type="entry name" value="Gprotein_alpha_su"/>
</dbReference>
<keyword evidence="7" id="KW-0460">Magnesium</keyword>
<accession>A0A8H7RVY2</accession>
<feature type="binding site" evidence="7">
    <location>
        <position position="175"/>
    </location>
    <ligand>
        <name>Mg(2+)</name>
        <dbReference type="ChEBI" id="CHEBI:18420"/>
    </ligand>
</feature>
<dbReference type="GO" id="GO:0005737">
    <property type="term" value="C:cytoplasm"/>
    <property type="evidence" value="ECO:0007669"/>
    <property type="project" value="TreeGrafter"/>
</dbReference>
<dbReference type="EMBL" id="JAEPRB010000284">
    <property type="protein sequence ID" value="KAG2217623.1"/>
    <property type="molecule type" value="Genomic_DNA"/>
</dbReference>
<keyword evidence="4 6" id="KW-0342">GTP-binding</keyword>
<dbReference type="GO" id="GO:0003924">
    <property type="term" value="F:GTPase activity"/>
    <property type="evidence" value="ECO:0007669"/>
    <property type="project" value="InterPro"/>
</dbReference>
<keyword evidence="9" id="KW-1185">Reference proteome</keyword>
<dbReference type="GO" id="GO:0005834">
    <property type="term" value="C:heterotrimeric G-protein complex"/>
    <property type="evidence" value="ECO:0007669"/>
    <property type="project" value="InterPro"/>
</dbReference>
<evidence type="ECO:0000256" key="3">
    <source>
        <dbReference type="ARBA" id="ARBA00022741"/>
    </source>
</evidence>
<dbReference type="PRINTS" id="PR01241">
    <property type="entry name" value="GPROTEINAFNG"/>
</dbReference>
<dbReference type="Pfam" id="PF00503">
    <property type="entry name" value="G-alpha"/>
    <property type="match status" value="1"/>
</dbReference>
<feature type="binding site" evidence="6">
    <location>
        <begin position="263"/>
        <end position="266"/>
    </location>
    <ligand>
        <name>GTP</name>
        <dbReference type="ChEBI" id="CHEBI:37565"/>
    </ligand>
</feature>
<sequence>MGNSHSASKSKAIDKQIKNDQKRLNREVKILLLGAGDSGKSTVLKQMRLIHASGFSVAEREAFRLVIFGNILSAMQSLLESMHELQYTLENQTNWAYISLFESLPMVNHGMPFPSEYLYPLKSLWQDNGIQEAFRKGHTFALNDNVQFFYDDLDRVFQPDYVPTDQDIIQCRIKTTGIVETTFRNGPIIYRMCDVGGQRSERKKWIHCFENVASVLFVVAISGYDCCLVEDRDSNQMYEALMLFDSICNSKWFTNTSMILFLNKVDVFRRKLRISPIKAYFPDYTGPSKDYNQAADYFRKRFEMLNRSTRKQIYVHYTVATDTRLLGHVMNSVSDSILHENVQTLLL</sequence>
<evidence type="ECO:0000256" key="5">
    <source>
        <dbReference type="ARBA" id="ARBA00023224"/>
    </source>
</evidence>
<dbReference type="Gene3D" id="1.10.400.10">
    <property type="entry name" value="GI Alpha 1, domain 2-like"/>
    <property type="match status" value="1"/>
</dbReference>
<comment type="caution">
    <text evidence="8">The sequence shown here is derived from an EMBL/GenBank/DDBJ whole genome shotgun (WGS) entry which is preliminary data.</text>
</comment>
<dbReference type="GO" id="GO:0031683">
    <property type="term" value="F:G-protein beta/gamma-subunit complex binding"/>
    <property type="evidence" value="ECO:0007669"/>
    <property type="project" value="InterPro"/>
</dbReference>
<feature type="binding site" evidence="6">
    <location>
        <begin position="194"/>
        <end position="198"/>
    </location>
    <ligand>
        <name>GTP</name>
        <dbReference type="ChEBI" id="CHEBI:37565"/>
    </ligand>
</feature>
<dbReference type="PANTHER" id="PTHR10218">
    <property type="entry name" value="GTP-BINDING PROTEIN ALPHA SUBUNIT"/>
    <property type="match status" value="1"/>
</dbReference>
<evidence type="ECO:0000313" key="8">
    <source>
        <dbReference type="EMBL" id="KAG2217623.1"/>
    </source>
</evidence>
<dbReference type="Gene3D" id="3.40.50.300">
    <property type="entry name" value="P-loop containing nucleotide triphosphate hydrolases"/>
    <property type="match status" value="1"/>
</dbReference>
<keyword evidence="3 6" id="KW-0547">Nucleotide-binding</keyword>
<evidence type="ECO:0008006" key="10">
    <source>
        <dbReference type="Google" id="ProtNLM"/>
    </source>
</evidence>
<dbReference type="InterPro" id="IPR002975">
    <property type="entry name" value="Fungi_Gprotein_alpha"/>
</dbReference>
<evidence type="ECO:0000256" key="1">
    <source>
        <dbReference type="ARBA" id="ARBA00007976"/>
    </source>
</evidence>
<reference evidence="8 9" key="1">
    <citation type="submission" date="2020-12" db="EMBL/GenBank/DDBJ databases">
        <title>Metabolic potential, ecology and presence of endohyphal bacteria is reflected in genomic diversity of Mucoromycotina.</title>
        <authorList>
            <person name="Muszewska A."/>
            <person name="Okrasinska A."/>
            <person name="Steczkiewicz K."/>
            <person name="Drgas O."/>
            <person name="Orlowska M."/>
            <person name="Perlinska-Lenart U."/>
            <person name="Aleksandrzak-Piekarczyk T."/>
            <person name="Szatraj K."/>
            <person name="Zielenkiewicz U."/>
            <person name="Pilsyk S."/>
            <person name="Malc E."/>
            <person name="Mieczkowski P."/>
            <person name="Kruszewska J.S."/>
            <person name="Biernat P."/>
            <person name="Pawlowska J."/>
        </authorList>
    </citation>
    <scope>NUCLEOTIDE SEQUENCE [LARGE SCALE GENOMIC DNA]</scope>
    <source>
        <strain evidence="8 9">CBS 142.35</strain>
    </source>
</reference>